<protein>
    <recommendedName>
        <fullName evidence="5">Transmembrane protein</fullName>
    </recommendedName>
</protein>
<keyword evidence="4" id="KW-1185">Reference proteome</keyword>
<keyword evidence="2" id="KW-0472">Membrane</keyword>
<sequence>MRSALATMNSTLATMNSTVAECSSTRVPLFSDANIYFVIFCSLMGVMASTALCLELEDLASRTPRAAAPRPDDRSNDPCQPPAYGDISSAEKGMPLTSSTPYTASEIHPTGMGVVPQPMSSAEAFVRGTVLLHCIVFSLSLFTYTVLFYRHCSAASNFTVNTMWAAYLMLCIICSSEFTCWIILGARLFGCRWTDDFPLLTKMKQNLMGFPTSLVVFCQECCCSHVLDDEEAGHYQDLSLPLVEDQDGEKWISRESD</sequence>
<feature type="transmembrane region" description="Helical" evidence="2">
    <location>
        <begin position="36"/>
        <end position="56"/>
    </location>
</feature>
<name>A0A9P4JBL1_9PEZI</name>
<keyword evidence="2" id="KW-0812">Transmembrane</keyword>
<feature type="transmembrane region" description="Helical" evidence="2">
    <location>
        <begin position="130"/>
        <end position="149"/>
    </location>
</feature>
<dbReference type="EMBL" id="ML996081">
    <property type="protein sequence ID" value="KAF2157082.1"/>
    <property type="molecule type" value="Genomic_DNA"/>
</dbReference>
<evidence type="ECO:0000313" key="4">
    <source>
        <dbReference type="Proteomes" id="UP000799439"/>
    </source>
</evidence>
<feature type="transmembrane region" description="Helical" evidence="2">
    <location>
        <begin position="164"/>
        <end position="184"/>
    </location>
</feature>
<evidence type="ECO:0000313" key="3">
    <source>
        <dbReference type="EMBL" id="KAF2157082.1"/>
    </source>
</evidence>
<evidence type="ECO:0000256" key="1">
    <source>
        <dbReference type="SAM" id="MobiDB-lite"/>
    </source>
</evidence>
<comment type="caution">
    <text evidence="3">The sequence shown here is derived from an EMBL/GenBank/DDBJ whole genome shotgun (WGS) entry which is preliminary data.</text>
</comment>
<gene>
    <name evidence="3" type="ORF">K461DRAFT_289432</name>
</gene>
<reference evidence="3" key="1">
    <citation type="journal article" date="2020" name="Stud. Mycol.">
        <title>101 Dothideomycetes genomes: a test case for predicting lifestyles and emergence of pathogens.</title>
        <authorList>
            <person name="Haridas S."/>
            <person name="Albert R."/>
            <person name="Binder M."/>
            <person name="Bloem J."/>
            <person name="Labutti K."/>
            <person name="Salamov A."/>
            <person name="Andreopoulos B."/>
            <person name="Baker S."/>
            <person name="Barry K."/>
            <person name="Bills G."/>
            <person name="Bluhm B."/>
            <person name="Cannon C."/>
            <person name="Castanera R."/>
            <person name="Culley D."/>
            <person name="Daum C."/>
            <person name="Ezra D."/>
            <person name="Gonzalez J."/>
            <person name="Henrissat B."/>
            <person name="Kuo A."/>
            <person name="Liang C."/>
            <person name="Lipzen A."/>
            <person name="Lutzoni F."/>
            <person name="Magnuson J."/>
            <person name="Mondo S."/>
            <person name="Nolan M."/>
            <person name="Ohm R."/>
            <person name="Pangilinan J."/>
            <person name="Park H.-J."/>
            <person name="Ramirez L."/>
            <person name="Alfaro M."/>
            <person name="Sun H."/>
            <person name="Tritt A."/>
            <person name="Yoshinaga Y."/>
            <person name="Zwiers L.-H."/>
            <person name="Turgeon B."/>
            <person name="Goodwin S."/>
            <person name="Spatafora J."/>
            <person name="Crous P."/>
            <person name="Grigoriev I."/>
        </authorList>
    </citation>
    <scope>NUCLEOTIDE SEQUENCE</scope>
    <source>
        <strain evidence="3">CBS 260.36</strain>
    </source>
</reference>
<dbReference type="AlphaFoldDB" id="A0A9P4JBL1"/>
<evidence type="ECO:0000256" key="2">
    <source>
        <dbReference type="SAM" id="Phobius"/>
    </source>
</evidence>
<dbReference type="Proteomes" id="UP000799439">
    <property type="component" value="Unassembled WGS sequence"/>
</dbReference>
<accession>A0A9P4JBL1</accession>
<feature type="region of interest" description="Disordered" evidence="1">
    <location>
        <begin position="64"/>
        <end position="94"/>
    </location>
</feature>
<keyword evidence="2" id="KW-1133">Transmembrane helix</keyword>
<proteinExistence type="predicted"/>
<evidence type="ECO:0008006" key="5">
    <source>
        <dbReference type="Google" id="ProtNLM"/>
    </source>
</evidence>
<organism evidence="3 4">
    <name type="scientific">Myriangium duriaei CBS 260.36</name>
    <dbReference type="NCBI Taxonomy" id="1168546"/>
    <lineage>
        <taxon>Eukaryota</taxon>
        <taxon>Fungi</taxon>
        <taxon>Dikarya</taxon>
        <taxon>Ascomycota</taxon>
        <taxon>Pezizomycotina</taxon>
        <taxon>Dothideomycetes</taxon>
        <taxon>Dothideomycetidae</taxon>
        <taxon>Myriangiales</taxon>
        <taxon>Myriangiaceae</taxon>
        <taxon>Myriangium</taxon>
    </lineage>
</organism>